<protein>
    <submittedName>
        <fullName evidence="2">Uncharacterized protein LOC109129474</fullName>
    </submittedName>
</protein>
<dbReference type="GeneID" id="109129474"/>
<dbReference type="PANTHER" id="PTHR11439:SF470">
    <property type="entry name" value="CYSTEINE-RICH RLK (RECEPTOR-LIKE PROTEIN KINASE) 8"/>
    <property type="match status" value="1"/>
</dbReference>
<keyword evidence="1" id="KW-1185">Reference proteome</keyword>
<organism evidence="1 2">
    <name type="scientific">Camelina sativa</name>
    <name type="common">False flax</name>
    <name type="synonym">Myagrum sativum</name>
    <dbReference type="NCBI Taxonomy" id="90675"/>
    <lineage>
        <taxon>Eukaryota</taxon>
        <taxon>Viridiplantae</taxon>
        <taxon>Streptophyta</taxon>
        <taxon>Embryophyta</taxon>
        <taxon>Tracheophyta</taxon>
        <taxon>Spermatophyta</taxon>
        <taxon>Magnoliopsida</taxon>
        <taxon>eudicotyledons</taxon>
        <taxon>Gunneridae</taxon>
        <taxon>Pentapetalae</taxon>
        <taxon>rosids</taxon>
        <taxon>malvids</taxon>
        <taxon>Brassicales</taxon>
        <taxon>Brassicaceae</taxon>
        <taxon>Camelineae</taxon>
        <taxon>Camelina</taxon>
    </lineage>
</organism>
<evidence type="ECO:0000313" key="1">
    <source>
        <dbReference type="Proteomes" id="UP000694864"/>
    </source>
</evidence>
<dbReference type="RefSeq" id="XP_019093280.1">
    <property type="nucleotide sequence ID" value="XM_019237735.1"/>
</dbReference>
<evidence type="ECO:0000313" key="2">
    <source>
        <dbReference type="RefSeq" id="XP_019093280.1"/>
    </source>
</evidence>
<sequence length="102" mass="11061">MSNCKPCLTPVDTHNKLAEDDGPPVVDLTLYCGLAGALQYLTFTRPDISFVVQQGTLDHRLHFYKNSPPSLTAYSDAAYVSLNSDDSLTAYSDADWAGCPST</sequence>
<dbReference type="PANTHER" id="PTHR11439">
    <property type="entry name" value="GAG-POL-RELATED RETROTRANSPOSON"/>
    <property type="match status" value="1"/>
</dbReference>
<name>A0ABM1R2P2_CAMSA</name>
<proteinExistence type="predicted"/>
<reference evidence="1" key="1">
    <citation type="journal article" date="2014" name="Nat. Commun.">
        <title>The emerging biofuel crop Camelina sativa retains a highly undifferentiated hexaploid genome structure.</title>
        <authorList>
            <person name="Kagale S."/>
            <person name="Koh C."/>
            <person name="Nixon J."/>
            <person name="Bollina V."/>
            <person name="Clarke W.E."/>
            <person name="Tuteja R."/>
            <person name="Spillane C."/>
            <person name="Robinson S.J."/>
            <person name="Links M.G."/>
            <person name="Clarke C."/>
            <person name="Higgins E.E."/>
            <person name="Huebert T."/>
            <person name="Sharpe A.G."/>
            <person name="Parkin I.A."/>
        </authorList>
    </citation>
    <scope>NUCLEOTIDE SEQUENCE [LARGE SCALE GENOMIC DNA]</scope>
    <source>
        <strain evidence="1">cv. DH55</strain>
    </source>
</reference>
<gene>
    <name evidence="2" type="primary">LOC109129474</name>
</gene>
<reference evidence="2" key="2">
    <citation type="submission" date="2025-08" db="UniProtKB">
        <authorList>
            <consortium name="RefSeq"/>
        </authorList>
    </citation>
    <scope>IDENTIFICATION</scope>
    <source>
        <tissue evidence="2">Leaf</tissue>
    </source>
</reference>
<accession>A0ABM1R2P2</accession>
<dbReference type="Proteomes" id="UP000694864">
    <property type="component" value="Chromosome 16"/>
</dbReference>